<feature type="compositionally biased region" description="Basic and acidic residues" evidence="1">
    <location>
        <begin position="68"/>
        <end position="78"/>
    </location>
</feature>
<dbReference type="VEuPathDB" id="FungiDB:MYCFIDRAFT_77213"/>
<reference evidence="2 3" key="1">
    <citation type="journal article" date="2012" name="PLoS Pathog.">
        <title>Diverse lifestyles and strategies of plant pathogenesis encoded in the genomes of eighteen Dothideomycetes fungi.</title>
        <authorList>
            <person name="Ohm R.A."/>
            <person name="Feau N."/>
            <person name="Henrissat B."/>
            <person name="Schoch C.L."/>
            <person name="Horwitz B.A."/>
            <person name="Barry K.W."/>
            <person name="Condon B.J."/>
            <person name="Copeland A.C."/>
            <person name="Dhillon B."/>
            <person name="Glaser F."/>
            <person name="Hesse C.N."/>
            <person name="Kosti I."/>
            <person name="LaButti K."/>
            <person name="Lindquist E.A."/>
            <person name="Lucas S."/>
            <person name="Salamov A.A."/>
            <person name="Bradshaw R.E."/>
            <person name="Ciuffetti L."/>
            <person name="Hamelin R.C."/>
            <person name="Kema G.H.J."/>
            <person name="Lawrence C."/>
            <person name="Scott J.A."/>
            <person name="Spatafora J.W."/>
            <person name="Turgeon B.G."/>
            <person name="de Wit P.J.G.M."/>
            <person name="Zhong S."/>
            <person name="Goodwin S.B."/>
            <person name="Grigoriev I.V."/>
        </authorList>
    </citation>
    <scope>NUCLEOTIDE SEQUENCE [LARGE SCALE GENOMIC DNA]</scope>
    <source>
        <strain evidence="2 3">CIRAD86</strain>
    </source>
</reference>
<keyword evidence="3" id="KW-1185">Reference proteome</keyword>
<feature type="compositionally biased region" description="Acidic residues" evidence="1">
    <location>
        <begin position="51"/>
        <end position="67"/>
    </location>
</feature>
<organism evidence="2 3">
    <name type="scientific">Pseudocercospora fijiensis (strain CIRAD86)</name>
    <name type="common">Black leaf streak disease fungus</name>
    <name type="synonym">Mycosphaerella fijiensis</name>
    <dbReference type="NCBI Taxonomy" id="383855"/>
    <lineage>
        <taxon>Eukaryota</taxon>
        <taxon>Fungi</taxon>
        <taxon>Dikarya</taxon>
        <taxon>Ascomycota</taxon>
        <taxon>Pezizomycotina</taxon>
        <taxon>Dothideomycetes</taxon>
        <taxon>Dothideomycetidae</taxon>
        <taxon>Mycosphaerellales</taxon>
        <taxon>Mycosphaerellaceae</taxon>
        <taxon>Pseudocercospora</taxon>
    </lineage>
</organism>
<gene>
    <name evidence="2" type="ORF">MYCFIDRAFT_77213</name>
</gene>
<name>M3BCJ3_PSEFD</name>
<feature type="compositionally biased region" description="Basic and acidic residues" evidence="1">
    <location>
        <begin position="32"/>
        <end position="50"/>
    </location>
</feature>
<accession>M3BCJ3</accession>
<protein>
    <submittedName>
        <fullName evidence="2">Uncharacterized protein</fullName>
    </submittedName>
</protein>
<feature type="compositionally biased region" description="Polar residues" evidence="1">
    <location>
        <begin position="16"/>
        <end position="31"/>
    </location>
</feature>
<dbReference type="RefSeq" id="XP_007922753.1">
    <property type="nucleotide sequence ID" value="XM_007924562.1"/>
</dbReference>
<feature type="compositionally biased region" description="Basic and acidic residues" evidence="1">
    <location>
        <begin position="1"/>
        <end position="12"/>
    </location>
</feature>
<evidence type="ECO:0000313" key="3">
    <source>
        <dbReference type="Proteomes" id="UP000016932"/>
    </source>
</evidence>
<dbReference type="KEGG" id="pfj:MYCFIDRAFT_77213"/>
<proteinExistence type="predicted"/>
<dbReference type="Pfam" id="PF08193">
    <property type="entry name" value="INO80_Ies4"/>
    <property type="match status" value="1"/>
</dbReference>
<feature type="compositionally biased region" description="Acidic residues" evidence="1">
    <location>
        <begin position="234"/>
        <end position="261"/>
    </location>
</feature>
<evidence type="ECO:0000313" key="2">
    <source>
        <dbReference type="EMBL" id="EME86997.1"/>
    </source>
</evidence>
<dbReference type="GO" id="GO:0006338">
    <property type="term" value="P:chromatin remodeling"/>
    <property type="evidence" value="ECO:0007669"/>
    <property type="project" value="InterPro"/>
</dbReference>
<feature type="compositionally biased region" description="Basic and acidic residues" evidence="1">
    <location>
        <begin position="162"/>
        <end position="173"/>
    </location>
</feature>
<dbReference type="InterPro" id="IPR013175">
    <property type="entry name" value="INO80_su_Ies4"/>
</dbReference>
<dbReference type="HOGENOM" id="CLU_1042534_0_0_1"/>
<feature type="region of interest" description="Disordered" evidence="1">
    <location>
        <begin position="1"/>
        <end position="175"/>
    </location>
</feature>
<dbReference type="Proteomes" id="UP000016932">
    <property type="component" value="Unassembled WGS sequence"/>
</dbReference>
<dbReference type="AlphaFoldDB" id="M3BCJ3"/>
<feature type="compositionally biased region" description="Polar residues" evidence="1">
    <location>
        <begin position="113"/>
        <end position="149"/>
    </location>
</feature>
<dbReference type="EMBL" id="KB446556">
    <property type="protein sequence ID" value="EME86997.1"/>
    <property type="molecule type" value="Genomic_DNA"/>
</dbReference>
<feature type="region of interest" description="Disordered" evidence="1">
    <location>
        <begin position="193"/>
        <end position="267"/>
    </location>
</feature>
<dbReference type="GeneID" id="19341283"/>
<dbReference type="GO" id="GO:0031011">
    <property type="term" value="C:Ino80 complex"/>
    <property type="evidence" value="ECO:0007669"/>
    <property type="project" value="InterPro"/>
</dbReference>
<sequence length="267" mass="28678">MSDSRGRSDKGKLSAAKNTTAPGGSLLPNTNGEEREPANEASAEDFRAFMESDDAEDNILETSDDDELPKPKGKDRKTTAAALFSSSVSTGAGQPPPTKLRWSQAKHDEAKSRTQSKITQQSPKPRQNQTAHNPQSSSSINEGSAQEDNAASDDPVSPVDYNEARKPTAKELAKIPCRKWYKKDVKITSFTGVEWSTPTFKAAAPGQGQAFEVQPGDRKTKSASVEAASAARTEEDEQEAVGDGAEADDDLIKDEEDSEGSSEERSD</sequence>
<evidence type="ECO:0000256" key="1">
    <source>
        <dbReference type="SAM" id="MobiDB-lite"/>
    </source>
</evidence>